<dbReference type="Pfam" id="PF02357">
    <property type="entry name" value="NusG"/>
    <property type="match status" value="1"/>
</dbReference>
<dbReference type="Gene3D" id="3.30.70.940">
    <property type="entry name" value="NusG, N-terminal domain"/>
    <property type="match status" value="1"/>
</dbReference>
<keyword evidence="2" id="KW-0805">Transcription regulation</keyword>
<dbReference type="InterPro" id="IPR008991">
    <property type="entry name" value="Translation_prot_SH3-like_sf"/>
</dbReference>
<evidence type="ECO:0000313" key="7">
    <source>
        <dbReference type="Proteomes" id="UP001327560"/>
    </source>
</evidence>
<keyword evidence="7" id="KW-1185">Reference proteome</keyword>
<feature type="compositionally biased region" description="Low complexity" evidence="4">
    <location>
        <begin position="40"/>
        <end position="59"/>
    </location>
</feature>
<feature type="compositionally biased region" description="Basic and acidic residues" evidence="4">
    <location>
        <begin position="61"/>
        <end position="80"/>
    </location>
</feature>
<feature type="compositionally biased region" description="Polar residues" evidence="4">
    <location>
        <begin position="250"/>
        <end position="261"/>
    </location>
</feature>
<dbReference type="PANTHER" id="PTHR30265">
    <property type="entry name" value="RHO-INTERACTING TRANSCRIPTION TERMINATION FACTOR NUSG"/>
    <property type="match status" value="1"/>
</dbReference>
<evidence type="ECO:0000256" key="3">
    <source>
        <dbReference type="ARBA" id="ARBA00023163"/>
    </source>
</evidence>
<proteinExistence type="predicted"/>
<reference evidence="6 7" key="1">
    <citation type="submission" date="2023-10" db="EMBL/GenBank/DDBJ databases">
        <title>Chromosome-scale genome assembly provides insights into flower coloration mechanisms of Canna indica.</title>
        <authorList>
            <person name="Li C."/>
        </authorList>
    </citation>
    <scope>NUCLEOTIDE SEQUENCE [LARGE SCALE GENOMIC DNA]</scope>
    <source>
        <tissue evidence="6">Flower</tissue>
    </source>
</reference>
<feature type="compositionally biased region" description="Basic and acidic residues" evidence="4">
    <location>
        <begin position="235"/>
        <end position="248"/>
    </location>
</feature>
<dbReference type="AlphaFoldDB" id="A0AAQ3JVN6"/>
<feature type="region of interest" description="Disordered" evidence="4">
    <location>
        <begin position="40"/>
        <end position="80"/>
    </location>
</feature>
<evidence type="ECO:0000313" key="6">
    <source>
        <dbReference type="EMBL" id="WOK95561.1"/>
    </source>
</evidence>
<dbReference type="InterPro" id="IPR036735">
    <property type="entry name" value="NGN_dom_sf"/>
</dbReference>
<feature type="region of interest" description="Disordered" evidence="4">
    <location>
        <begin position="235"/>
        <end position="287"/>
    </location>
</feature>
<dbReference type="PANTHER" id="PTHR30265:SF4">
    <property type="entry name" value="KOW MOTIF FAMILY PROTEIN, EXPRESSED"/>
    <property type="match status" value="1"/>
</dbReference>
<dbReference type="CDD" id="cd06091">
    <property type="entry name" value="KOW_NusG"/>
    <property type="match status" value="1"/>
</dbReference>
<organism evidence="6 7">
    <name type="scientific">Canna indica</name>
    <name type="common">Indian-shot</name>
    <dbReference type="NCBI Taxonomy" id="4628"/>
    <lineage>
        <taxon>Eukaryota</taxon>
        <taxon>Viridiplantae</taxon>
        <taxon>Streptophyta</taxon>
        <taxon>Embryophyta</taxon>
        <taxon>Tracheophyta</taxon>
        <taxon>Spermatophyta</taxon>
        <taxon>Magnoliopsida</taxon>
        <taxon>Liliopsida</taxon>
        <taxon>Zingiberales</taxon>
        <taxon>Cannaceae</taxon>
        <taxon>Canna</taxon>
    </lineage>
</organism>
<name>A0AAQ3JVN6_9LILI</name>
<dbReference type="SUPFAM" id="SSF82679">
    <property type="entry name" value="N-utilization substance G protein NusG, N-terminal domain"/>
    <property type="match status" value="1"/>
</dbReference>
<accession>A0AAQ3JVN6</accession>
<protein>
    <recommendedName>
        <fullName evidence="5">NusG-like N-terminal domain-containing protein</fullName>
    </recommendedName>
</protein>
<evidence type="ECO:0000256" key="1">
    <source>
        <dbReference type="ARBA" id="ARBA00022814"/>
    </source>
</evidence>
<dbReference type="GO" id="GO:0006354">
    <property type="term" value="P:DNA-templated transcription elongation"/>
    <property type="evidence" value="ECO:0007669"/>
    <property type="project" value="InterPro"/>
</dbReference>
<dbReference type="Proteomes" id="UP001327560">
    <property type="component" value="Chromosome 1"/>
</dbReference>
<keyword evidence="1" id="KW-0889">Transcription antitermination</keyword>
<gene>
    <name evidence="6" type="ORF">Cni_G04268</name>
</gene>
<dbReference type="InterPro" id="IPR014722">
    <property type="entry name" value="Rib_uL2_dom2"/>
</dbReference>
<dbReference type="SUPFAM" id="SSF50104">
    <property type="entry name" value="Translation proteins SH3-like domain"/>
    <property type="match status" value="1"/>
</dbReference>
<keyword evidence="3" id="KW-0804">Transcription</keyword>
<dbReference type="InterPro" id="IPR006645">
    <property type="entry name" value="NGN-like_dom"/>
</dbReference>
<dbReference type="EMBL" id="CP136890">
    <property type="protein sequence ID" value="WOK95561.1"/>
    <property type="molecule type" value="Genomic_DNA"/>
</dbReference>
<dbReference type="GO" id="GO:0031564">
    <property type="term" value="P:transcription antitermination"/>
    <property type="evidence" value="ECO:0007669"/>
    <property type="project" value="UniProtKB-KW"/>
</dbReference>
<evidence type="ECO:0000259" key="5">
    <source>
        <dbReference type="SMART" id="SM00738"/>
    </source>
</evidence>
<evidence type="ECO:0000256" key="4">
    <source>
        <dbReference type="SAM" id="MobiDB-lite"/>
    </source>
</evidence>
<evidence type="ECO:0000256" key="2">
    <source>
        <dbReference type="ARBA" id="ARBA00023015"/>
    </source>
</evidence>
<dbReference type="Gene3D" id="2.30.30.30">
    <property type="match status" value="1"/>
</dbReference>
<sequence length="346" mass="38356">MVRGVGLQLRIPSPSPTPLLASFSLSFANVKLTRCSLAPSESADASSVSSPGGSGSADVLSARERRQLRNERRESRAGGVGWREKVEEQLLHKPKNRRKRATSWTEQLNLDNLARLGPQWWIVRVARVNAHEAADRIARSLARNFPTTEFKVYYPAVRQRRKLKNGSESEKLKPLFPGCLFLNCILNQRIHDFIREIDGVGGFVGSKVGNTIRQINKPKPVAVEDMEAIFRQTKEEQENADKEYKEEQEQNMLADSGNSINAAVKTRTRKSKKGSENSESSLEAVEGNKSLAPGANVRILSGPFSEFTGCIAKLNRRSGKVTVGLQLFGKESLVDVEVDQIVLESS</sequence>
<dbReference type="SMART" id="SM00738">
    <property type="entry name" value="NGN"/>
    <property type="match status" value="1"/>
</dbReference>
<dbReference type="InterPro" id="IPR043425">
    <property type="entry name" value="NusG-like"/>
</dbReference>
<feature type="domain" description="NusG-like N-terminal" evidence="5">
    <location>
        <begin position="117"/>
        <end position="233"/>
    </location>
</feature>
<dbReference type="CDD" id="cd09890">
    <property type="entry name" value="NGN_plant"/>
    <property type="match status" value="1"/>
</dbReference>